<dbReference type="NCBIfam" id="TIGR00074">
    <property type="entry name" value="hypC_hupF"/>
    <property type="match status" value="1"/>
</dbReference>
<dbReference type="Pfam" id="PF01455">
    <property type="entry name" value="HupF_HypC"/>
    <property type="match status" value="1"/>
</dbReference>
<dbReference type="SUPFAM" id="SSF159127">
    <property type="entry name" value="HupF/HypC-like"/>
    <property type="match status" value="1"/>
</dbReference>
<dbReference type="Proteomes" id="UP000298324">
    <property type="component" value="Unassembled WGS sequence"/>
</dbReference>
<keyword evidence="3" id="KW-1185">Reference proteome</keyword>
<name>A0A4Y7RDS5_9FIRM</name>
<dbReference type="RefSeq" id="WP_134218456.1">
    <property type="nucleotide sequence ID" value="NZ_QFGA01000001.1"/>
</dbReference>
<gene>
    <name evidence="2" type="primary">hypC</name>
    <name evidence="2" type="ORF">Psch_00463</name>
</gene>
<comment type="caution">
    <text evidence="2">The sequence shown here is derived from an EMBL/GenBank/DDBJ whole genome shotgun (WGS) entry which is preliminary data.</text>
</comment>
<dbReference type="Gene3D" id="2.30.30.140">
    <property type="match status" value="1"/>
</dbReference>
<evidence type="ECO:0000256" key="1">
    <source>
        <dbReference type="ARBA" id="ARBA00006018"/>
    </source>
</evidence>
<dbReference type="AlphaFoldDB" id="A0A4Y7RDS5"/>
<dbReference type="EMBL" id="QFGA01000001">
    <property type="protein sequence ID" value="TEB06929.1"/>
    <property type="molecule type" value="Genomic_DNA"/>
</dbReference>
<reference evidence="2 3" key="1">
    <citation type="journal article" date="2018" name="Environ. Microbiol.">
        <title>Novel energy conservation strategies and behaviour of Pelotomaculum schinkii driving syntrophic propionate catabolism.</title>
        <authorList>
            <person name="Hidalgo-Ahumada C.A.P."/>
            <person name="Nobu M.K."/>
            <person name="Narihiro T."/>
            <person name="Tamaki H."/>
            <person name="Liu W.T."/>
            <person name="Kamagata Y."/>
            <person name="Stams A.J.M."/>
            <person name="Imachi H."/>
            <person name="Sousa D.Z."/>
        </authorList>
    </citation>
    <scope>NUCLEOTIDE SEQUENCE [LARGE SCALE GENOMIC DNA]</scope>
    <source>
        <strain evidence="2 3">HH</strain>
    </source>
</reference>
<dbReference type="PRINTS" id="PR00445">
    <property type="entry name" value="HUPFHYPC"/>
</dbReference>
<evidence type="ECO:0000313" key="3">
    <source>
        <dbReference type="Proteomes" id="UP000298324"/>
    </source>
</evidence>
<sequence length="79" mass="8765">MCLGVTAKVVKIDGQKADVEFDGVTQAISIAMTPQVKIGEYVMIHAGFAISIIDQTQAEETMDLFKEIKKMMEEEQRDA</sequence>
<dbReference type="GO" id="GO:0051604">
    <property type="term" value="P:protein maturation"/>
    <property type="evidence" value="ECO:0007669"/>
    <property type="project" value="TreeGrafter"/>
</dbReference>
<dbReference type="FunFam" id="2.30.30.140:FF:000022">
    <property type="entry name" value="Hydrogenase assembly chaperone HybG"/>
    <property type="match status" value="1"/>
</dbReference>
<dbReference type="GO" id="GO:0005506">
    <property type="term" value="F:iron ion binding"/>
    <property type="evidence" value="ECO:0007669"/>
    <property type="project" value="TreeGrafter"/>
</dbReference>
<comment type="similarity">
    <text evidence="1">Belongs to the HupF/HypC family.</text>
</comment>
<organism evidence="2 3">
    <name type="scientific">Pelotomaculum schinkii</name>
    <dbReference type="NCBI Taxonomy" id="78350"/>
    <lineage>
        <taxon>Bacteria</taxon>
        <taxon>Bacillati</taxon>
        <taxon>Bacillota</taxon>
        <taxon>Clostridia</taxon>
        <taxon>Eubacteriales</taxon>
        <taxon>Desulfotomaculaceae</taxon>
        <taxon>Pelotomaculum</taxon>
    </lineage>
</organism>
<protein>
    <submittedName>
        <fullName evidence="2">Hydrogenase isoenzymes formation protein HypC</fullName>
    </submittedName>
</protein>
<dbReference type="GO" id="GO:1902670">
    <property type="term" value="F:carbon dioxide binding"/>
    <property type="evidence" value="ECO:0007669"/>
    <property type="project" value="TreeGrafter"/>
</dbReference>
<proteinExistence type="inferred from homology"/>
<dbReference type="PANTHER" id="PTHR35177">
    <property type="entry name" value="HYDROGENASE MATURATION FACTOR HYBG"/>
    <property type="match status" value="1"/>
</dbReference>
<dbReference type="InterPro" id="IPR001109">
    <property type="entry name" value="Hydrogenase_HupF/HypC"/>
</dbReference>
<dbReference type="PANTHER" id="PTHR35177:SF2">
    <property type="entry name" value="HYDROGENASE MATURATION FACTOR HYBG"/>
    <property type="match status" value="1"/>
</dbReference>
<evidence type="ECO:0000313" key="2">
    <source>
        <dbReference type="EMBL" id="TEB06929.1"/>
    </source>
</evidence>
<accession>A0A4Y7RDS5</accession>